<evidence type="ECO:0000259" key="7">
    <source>
        <dbReference type="SMART" id="SM00287"/>
    </source>
</evidence>
<evidence type="ECO:0000256" key="4">
    <source>
        <dbReference type="ARBA" id="ARBA00012732"/>
    </source>
</evidence>
<proteinExistence type="inferred from homology"/>
<reference evidence="8" key="1">
    <citation type="journal article" date="2021" name="Proc. Natl. Acad. Sci. U.S.A.">
        <title>A Catalog of Tens of Thousands of Viruses from Human Metagenomes Reveals Hidden Associations with Chronic Diseases.</title>
        <authorList>
            <person name="Tisza M.J."/>
            <person name="Buck C.B."/>
        </authorList>
    </citation>
    <scope>NUCLEOTIDE SEQUENCE</scope>
    <source>
        <strain evidence="8">Ctj0M16</strain>
    </source>
</reference>
<dbReference type="PANTHER" id="PTHR34135:SF2">
    <property type="entry name" value="LYSOZYME"/>
    <property type="match status" value="1"/>
</dbReference>
<evidence type="ECO:0000256" key="6">
    <source>
        <dbReference type="ARBA" id="ARBA00023295"/>
    </source>
</evidence>
<sequence length="316" mass="34369">MANLVMDISSYQPDTVSFFQAAKSAGVKAVIVKLTQGSADGDAYVNPKAKAQINNARSVGLLVHGYHYARFNGAQDARNEAKWFVDHAKQFGLGPESVLALDIEDKANAKYATNDANAFLQAVKDAGYPKVDIYSMASWFWQGRLDAARLIAKNKWVANYGVSQPGVDNVGTWQFSSNYKIAGIGVDMSYDFSGFYTNAATTPESAATTPESKTVISTPEPKPVAVPKTWVDNLGDKWTAEDGKFIVGPNYTLHLRWGARPSASAIGVLTAGSVVKYDAWSRGKEFVYVRQPRANGQYGYVAVRDSKTGEAFGKFE</sequence>
<dbReference type="Gene3D" id="3.20.20.80">
    <property type="entry name" value="Glycosidases"/>
    <property type="match status" value="1"/>
</dbReference>
<dbReference type="GO" id="GO:0016052">
    <property type="term" value="P:carbohydrate catabolic process"/>
    <property type="evidence" value="ECO:0007669"/>
    <property type="project" value="TreeGrafter"/>
</dbReference>
<dbReference type="EMBL" id="BK032544">
    <property type="protein sequence ID" value="DAF46777.1"/>
    <property type="molecule type" value="Genomic_DNA"/>
</dbReference>
<dbReference type="EC" id="3.2.1.17" evidence="4"/>
<dbReference type="InterPro" id="IPR002053">
    <property type="entry name" value="Glyco_hydro_25"/>
</dbReference>
<comment type="similarity">
    <text evidence="2">Belongs to the N-acetylmuramoyl-L-alanine amidase 2 family.</text>
</comment>
<feature type="domain" description="SH3b" evidence="7">
    <location>
        <begin position="241"/>
        <end position="309"/>
    </location>
</feature>
<comment type="catalytic activity">
    <reaction evidence="1">
        <text>Hydrolysis of (1-&gt;4)-beta-linkages between N-acetylmuramic acid and N-acetyl-D-glucosamine residues in a peptidoglycan and between N-acetyl-D-glucosamine residues in chitodextrins.</text>
        <dbReference type="EC" id="3.2.1.17"/>
    </reaction>
</comment>
<evidence type="ECO:0000256" key="5">
    <source>
        <dbReference type="ARBA" id="ARBA00022801"/>
    </source>
</evidence>
<dbReference type="GO" id="GO:0016998">
    <property type="term" value="P:cell wall macromolecule catabolic process"/>
    <property type="evidence" value="ECO:0007669"/>
    <property type="project" value="InterPro"/>
</dbReference>
<dbReference type="PROSITE" id="PS51904">
    <property type="entry name" value="GLYCOSYL_HYDROL_F25_2"/>
    <property type="match status" value="1"/>
</dbReference>
<dbReference type="InterPro" id="IPR018077">
    <property type="entry name" value="Glyco_hydro_fam25_subgr"/>
</dbReference>
<dbReference type="Pfam" id="PF01183">
    <property type="entry name" value="Glyco_hydro_25"/>
    <property type="match status" value="1"/>
</dbReference>
<evidence type="ECO:0000256" key="1">
    <source>
        <dbReference type="ARBA" id="ARBA00000632"/>
    </source>
</evidence>
<protein>
    <recommendedName>
        <fullName evidence="4">lysozyme</fullName>
        <ecNumber evidence="4">3.2.1.17</ecNumber>
    </recommendedName>
</protein>
<dbReference type="GO" id="GO:0003796">
    <property type="term" value="F:lysozyme activity"/>
    <property type="evidence" value="ECO:0007669"/>
    <property type="project" value="UniProtKB-EC"/>
</dbReference>
<keyword evidence="6" id="KW-0326">Glycosidase</keyword>
<keyword evidence="5" id="KW-0378">Hydrolase</keyword>
<dbReference type="SMART" id="SM00641">
    <property type="entry name" value="Glyco_25"/>
    <property type="match status" value="1"/>
</dbReference>
<comment type="similarity">
    <text evidence="3">Belongs to the glycosyl hydrolase 25 family.</text>
</comment>
<dbReference type="SMART" id="SM00287">
    <property type="entry name" value="SH3b"/>
    <property type="match status" value="1"/>
</dbReference>
<dbReference type="Gene3D" id="2.30.30.40">
    <property type="entry name" value="SH3 Domains"/>
    <property type="match status" value="1"/>
</dbReference>
<evidence type="ECO:0000256" key="3">
    <source>
        <dbReference type="ARBA" id="ARBA00010646"/>
    </source>
</evidence>
<organism evidence="8">
    <name type="scientific">Siphoviridae sp. ctj0M16</name>
    <dbReference type="NCBI Taxonomy" id="2827918"/>
    <lineage>
        <taxon>Viruses</taxon>
        <taxon>Duplodnaviria</taxon>
        <taxon>Heunggongvirae</taxon>
        <taxon>Uroviricota</taxon>
        <taxon>Caudoviricetes</taxon>
    </lineage>
</organism>
<evidence type="ECO:0000313" key="8">
    <source>
        <dbReference type="EMBL" id="DAF46777.1"/>
    </source>
</evidence>
<dbReference type="InterPro" id="IPR017853">
    <property type="entry name" value="GH"/>
</dbReference>
<evidence type="ECO:0000256" key="2">
    <source>
        <dbReference type="ARBA" id="ARBA00007553"/>
    </source>
</evidence>
<dbReference type="InterPro" id="IPR003646">
    <property type="entry name" value="SH3-like_bac-type"/>
</dbReference>
<dbReference type="PANTHER" id="PTHR34135">
    <property type="entry name" value="LYSOZYME"/>
    <property type="match status" value="1"/>
</dbReference>
<dbReference type="GO" id="GO:0009253">
    <property type="term" value="P:peptidoglycan catabolic process"/>
    <property type="evidence" value="ECO:0007669"/>
    <property type="project" value="InterPro"/>
</dbReference>
<accession>A0A8S5S759</accession>
<name>A0A8S5S759_9CAUD</name>
<dbReference type="SUPFAM" id="SSF51445">
    <property type="entry name" value="(Trans)glycosidases"/>
    <property type="match status" value="1"/>
</dbReference>